<gene>
    <name evidence="1" type="ORF">GDO78_017616</name>
</gene>
<dbReference type="AlphaFoldDB" id="A0A8J6BCV0"/>
<dbReference type="OrthoDB" id="9433753at2759"/>
<keyword evidence="2" id="KW-1185">Reference proteome</keyword>
<name>A0A8J6BCV0_ELECQ</name>
<comment type="caution">
    <text evidence="1">The sequence shown here is derived from an EMBL/GenBank/DDBJ whole genome shotgun (WGS) entry which is preliminary data.</text>
</comment>
<evidence type="ECO:0000313" key="2">
    <source>
        <dbReference type="Proteomes" id="UP000770717"/>
    </source>
</evidence>
<dbReference type="PANTHER" id="PTHR31036:SF0">
    <property type="entry name" value="FANCD2 OPPOSITE STRAND PROTEIN"/>
    <property type="match status" value="1"/>
</dbReference>
<organism evidence="1 2">
    <name type="scientific">Eleutherodactylus coqui</name>
    <name type="common">Puerto Rican coqui</name>
    <dbReference type="NCBI Taxonomy" id="57060"/>
    <lineage>
        <taxon>Eukaryota</taxon>
        <taxon>Metazoa</taxon>
        <taxon>Chordata</taxon>
        <taxon>Craniata</taxon>
        <taxon>Vertebrata</taxon>
        <taxon>Euteleostomi</taxon>
        <taxon>Amphibia</taxon>
        <taxon>Batrachia</taxon>
        <taxon>Anura</taxon>
        <taxon>Neobatrachia</taxon>
        <taxon>Hyloidea</taxon>
        <taxon>Eleutherodactylidae</taxon>
        <taxon>Eleutherodactylinae</taxon>
        <taxon>Eleutherodactylus</taxon>
        <taxon>Eleutherodactylus</taxon>
    </lineage>
</organism>
<evidence type="ECO:0000313" key="1">
    <source>
        <dbReference type="EMBL" id="KAG9461225.1"/>
    </source>
</evidence>
<dbReference type="Pfam" id="PF15124">
    <property type="entry name" value="FANCD2OS"/>
    <property type="match status" value="2"/>
</dbReference>
<accession>A0A8J6BCV0</accession>
<dbReference type="Proteomes" id="UP000770717">
    <property type="component" value="Unassembled WGS sequence"/>
</dbReference>
<dbReference type="EMBL" id="WNTK01025990">
    <property type="protein sequence ID" value="KAG9461225.1"/>
    <property type="molecule type" value="Genomic_DNA"/>
</dbReference>
<dbReference type="PANTHER" id="PTHR31036">
    <property type="entry name" value="FANCD2 OPPOSITE STRAND PROTEIN"/>
    <property type="match status" value="1"/>
</dbReference>
<sequence>MGSYQLWFPWMELDEDLQWLRGTTARPRGRHPLPAQGACVYIHKFRPSWRCAADSKNEYKGIIAPQPVRLLGLDQVFGRFITVQPPMGSSSLHISDHSAFSRVISQVQPPSGSKGTDVMRAAHM</sequence>
<dbReference type="InterPro" id="IPR027966">
    <property type="entry name" value="FANCD2OS"/>
</dbReference>
<reference evidence="1" key="1">
    <citation type="thesis" date="2020" institute="ProQuest LLC" country="789 East Eisenhower Parkway, Ann Arbor, MI, USA">
        <title>Comparative Genomics and Chromosome Evolution.</title>
        <authorList>
            <person name="Mudd A.B."/>
        </authorList>
    </citation>
    <scope>NUCLEOTIDE SEQUENCE</scope>
    <source>
        <strain evidence="1">HN-11 Male</strain>
        <tissue evidence="1">Kidney and liver</tissue>
    </source>
</reference>
<protein>
    <submittedName>
        <fullName evidence="1">Uncharacterized protein</fullName>
    </submittedName>
</protein>
<proteinExistence type="predicted"/>